<evidence type="ECO:0008006" key="5">
    <source>
        <dbReference type="Google" id="ProtNLM"/>
    </source>
</evidence>
<reference evidence="3 4" key="1">
    <citation type="submission" date="2020-10" db="EMBL/GenBank/DDBJ databases">
        <title>Complete genome of Cruoricapor ignavus strain M1214 isolated from the blood culture of a febrile patient.</title>
        <authorList>
            <person name="Guglielmino C.J.D."/>
        </authorList>
    </citation>
    <scope>NUCLEOTIDE SEQUENCE [LARGE SCALE GENOMIC DNA]</scope>
    <source>
        <strain evidence="3 4">M1214</strain>
    </source>
</reference>
<sequence>MKKTFLSLAVLAATTAFGQKKEIQAAAKSVDSKDFAGARAQISAAEGLMGDRIYMLEPAVQEQYYYAKGSALMNEGKTAEGAKYLSKINDLRTNKIYAGKSGKDRVYFVGKDAADRAGISGLKEETYEPKMNVAPLINDALNKSNQAAVDAYNNKSYAVAGDKFKETYYLLKAAGSDDKTYLMNAAVSYNAAGNNNAAIEIYDDLIASGYTGENTIYTAKNKKSGKVESFDKTNFELQKKLADKSDYTEFKVEKTPNIQKELYQANVKNLYDAQRFDEAAKLADAGLQKFPNDSVLLNLQGLSYYKSGRSNEFIQSLKTQLQADPNDPEKWYNLGVMQSNDPAMKNDAEQSFQKALQINPNYLPALQSMTFLAMGDDEKAVNNYNALKKAGKTDAANKVLDQRRENFRKAIPYAEKWYQLEPDNLDVVTTLKGLYQSTRNEAKFEEFKKKEAALKK</sequence>
<evidence type="ECO:0000256" key="2">
    <source>
        <dbReference type="ARBA" id="ARBA00022803"/>
    </source>
</evidence>
<keyword evidence="1" id="KW-0677">Repeat</keyword>
<evidence type="ECO:0000313" key="3">
    <source>
        <dbReference type="EMBL" id="QOR74045.1"/>
    </source>
</evidence>
<evidence type="ECO:0000313" key="4">
    <source>
        <dbReference type="Proteomes" id="UP000593605"/>
    </source>
</evidence>
<accession>A0A7M1T2K5</accession>
<dbReference type="Proteomes" id="UP000593605">
    <property type="component" value="Chromosome"/>
</dbReference>
<dbReference type="InterPro" id="IPR051685">
    <property type="entry name" value="Ycf3/AcsC/BcsC/TPR_MFPF"/>
</dbReference>
<keyword evidence="2" id="KW-0802">TPR repeat</keyword>
<dbReference type="InterPro" id="IPR019734">
    <property type="entry name" value="TPR_rpt"/>
</dbReference>
<evidence type="ECO:0000256" key="1">
    <source>
        <dbReference type="ARBA" id="ARBA00022737"/>
    </source>
</evidence>
<dbReference type="EMBL" id="CP063145">
    <property type="protein sequence ID" value="QOR74045.1"/>
    <property type="molecule type" value="Genomic_DNA"/>
</dbReference>
<dbReference type="SMART" id="SM00028">
    <property type="entry name" value="TPR"/>
    <property type="match status" value="3"/>
</dbReference>
<dbReference type="InterPro" id="IPR011990">
    <property type="entry name" value="TPR-like_helical_dom_sf"/>
</dbReference>
<organism evidence="3 4">
    <name type="scientific">Cruoricaptor ignavus</name>
    <dbReference type="NCBI Taxonomy" id="1118202"/>
    <lineage>
        <taxon>Bacteria</taxon>
        <taxon>Pseudomonadati</taxon>
        <taxon>Bacteroidota</taxon>
        <taxon>Flavobacteriia</taxon>
        <taxon>Flavobacteriales</taxon>
        <taxon>Weeksellaceae</taxon>
        <taxon>Cruoricaptor</taxon>
    </lineage>
</organism>
<name>A0A7M1T2K5_9FLAO</name>
<dbReference type="PANTHER" id="PTHR44943:SF8">
    <property type="entry name" value="TPR REPEAT-CONTAINING PROTEIN MJ0263"/>
    <property type="match status" value="1"/>
</dbReference>
<dbReference type="SUPFAM" id="SSF48452">
    <property type="entry name" value="TPR-like"/>
    <property type="match status" value="1"/>
</dbReference>
<proteinExistence type="predicted"/>
<protein>
    <recommendedName>
        <fullName evidence="5">Tetratricopeptide repeat-containing protein</fullName>
    </recommendedName>
</protein>
<dbReference type="RefSeq" id="WP_193440118.1">
    <property type="nucleotide sequence ID" value="NZ_CP063145.1"/>
</dbReference>
<dbReference type="AlphaFoldDB" id="A0A7M1T2K5"/>
<dbReference type="KEGG" id="civ:IMZ16_00940"/>
<dbReference type="Gene3D" id="1.25.40.10">
    <property type="entry name" value="Tetratricopeptide repeat domain"/>
    <property type="match status" value="2"/>
</dbReference>
<dbReference type="PANTHER" id="PTHR44943">
    <property type="entry name" value="CELLULOSE SYNTHASE OPERON PROTEIN C"/>
    <property type="match status" value="1"/>
</dbReference>
<gene>
    <name evidence="3" type="ORF">IMZ16_00940</name>
</gene>